<evidence type="ECO:0000313" key="2">
    <source>
        <dbReference type="EMBL" id="MPC81005.1"/>
    </source>
</evidence>
<accession>A0A5B7IFH0</accession>
<dbReference type="Proteomes" id="UP000324222">
    <property type="component" value="Unassembled WGS sequence"/>
</dbReference>
<dbReference type="AlphaFoldDB" id="A0A5B7IFH0"/>
<name>A0A5B7IFH0_PORTR</name>
<reference evidence="2 3" key="1">
    <citation type="submission" date="2019-05" db="EMBL/GenBank/DDBJ databases">
        <title>Another draft genome of Portunus trituberculatus and its Hox gene families provides insights of decapod evolution.</title>
        <authorList>
            <person name="Jeong J.-H."/>
            <person name="Song I."/>
            <person name="Kim S."/>
            <person name="Choi T."/>
            <person name="Kim D."/>
            <person name="Ryu S."/>
            <person name="Kim W."/>
        </authorList>
    </citation>
    <scope>NUCLEOTIDE SEQUENCE [LARGE SCALE GENOMIC DNA]</scope>
    <source>
        <tissue evidence="2">Muscle</tissue>
    </source>
</reference>
<dbReference type="EMBL" id="VSRR010055643">
    <property type="protein sequence ID" value="MPC81005.1"/>
    <property type="molecule type" value="Genomic_DNA"/>
</dbReference>
<evidence type="ECO:0000313" key="3">
    <source>
        <dbReference type="Proteomes" id="UP000324222"/>
    </source>
</evidence>
<feature type="compositionally biased region" description="Basic residues" evidence="1">
    <location>
        <begin position="40"/>
        <end position="52"/>
    </location>
</feature>
<evidence type="ECO:0000256" key="1">
    <source>
        <dbReference type="SAM" id="MobiDB-lite"/>
    </source>
</evidence>
<organism evidence="2 3">
    <name type="scientific">Portunus trituberculatus</name>
    <name type="common">Swimming crab</name>
    <name type="synonym">Neptunus trituberculatus</name>
    <dbReference type="NCBI Taxonomy" id="210409"/>
    <lineage>
        <taxon>Eukaryota</taxon>
        <taxon>Metazoa</taxon>
        <taxon>Ecdysozoa</taxon>
        <taxon>Arthropoda</taxon>
        <taxon>Crustacea</taxon>
        <taxon>Multicrustacea</taxon>
        <taxon>Malacostraca</taxon>
        <taxon>Eumalacostraca</taxon>
        <taxon>Eucarida</taxon>
        <taxon>Decapoda</taxon>
        <taxon>Pleocyemata</taxon>
        <taxon>Brachyura</taxon>
        <taxon>Eubrachyura</taxon>
        <taxon>Portunoidea</taxon>
        <taxon>Portunidae</taxon>
        <taxon>Portuninae</taxon>
        <taxon>Portunus</taxon>
    </lineage>
</organism>
<keyword evidence="3" id="KW-1185">Reference proteome</keyword>
<protein>
    <submittedName>
        <fullName evidence="2">Uncharacterized protein</fullName>
    </submittedName>
</protein>
<comment type="caution">
    <text evidence="2">The sequence shown here is derived from an EMBL/GenBank/DDBJ whole genome shotgun (WGS) entry which is preliminary data.</text>
</comment>
<proteinExistence type="predicted"/>
<sequence length="52" mass="5877">MVQAHTYPPRLAPGRGITARSLNYCQNYLSPSPPHGSLAHTRRRKRRTSSCK</sequence>
<gene>
    <name evidence="2" type="ORF">E2C01_075605</name>
</gene>
<feature type="region of interest" description="Disordered" evidence="1">
    <location>
        <begin position="28"/>
        <end position="52"/>
    </location>
</feature>